<feature type="signal peptide" evidence="1">
    <location>
        <begin position="1"/>
        <end position="23"/>
    </location>
</feature>
<dbReference type="InterPro" id="IPR008451">
    <property type="entry name" value="Chromadorea_ALT"/>
</dbReference>
<reference evidence="3" key="1">
    <citation type="submission" date="2022-11" db="UniProtKB">
        <authorList>
            <consortium name="WormBaseParasite"/>
        </authorList>
    </citation>
    <scope>IDENTIFICATION</scope>
</reference>
<evidence type="ECO:0000313" key="3">
    <source>
        <dbReference type="WBParaSite" id="PSAMB.scaffold203size66114.g3128.t1"/>
    </source>
</evidence>
<proteinExistence type="predicted"/>
<feature type="chain" id="PRO_5037710262" evidence="1">
    <location>
        <begin position="24"/>
        <end position="163"/>
    </location>
</feature>
<dbReference type="Pfam" id="PF05535">
    <property type="entry name" value="Chromadorea_ALT"/>
    <property type="match status" value="1"/>
</dbReference>
<organism evidence="2 3">
    <name type="scientific">Plectus sambesii</name>
    <dbReference type="NCBI Taxonomy" id="2011161"/>
    <lineage>
        <taxon>Eukaryota</taxon>
        <taxon>Metazoa</taxon>
        <taxon>Ecdysozoa</taxon>
        <taxon>Nematoda</taxon>
        <taxon>Chromadorea</taxon>
        <taxon>Plectida</taxon>
        <taxon>Plectina</taxon>
        <taxon>Plectoidea</taxon>
        <taxon>Plectidae</taxon>
        <taxon>Plectus</taxon>
    </lineage>
</organism>
<dbReference type="Proteomes" id="UP000887566">
    <property type="component" value="Unplaced"/>
</dbReference>
<dbReference type="AlphaFoldDB" id="A0A914VIF3"/>
<evidence type="ECO:0000256" key="1">
    <source>
        <dbReference type="SAM" id="SignalP"/>
    </source>
</evidence>
<name>A0A914VIF3_9BILA</name>
<evidence type="ECO:0000313" key="2">
    <source>
        <dbReference type="Proteomes" id="UP000887566"/>
    </source>
</evidence>
<accession>A0A914VIF3</accession>
<protein>
    <submittedName>
        <fullName evidence="3">Uncharacterized protein</fullName>
    </submittedName>
</protein>
<dbReference type="WBParaSite" id="PSAMB.scaffold203size66114.g3128.t1">
    <property type="protein sequence ID" value="PSAMB.scaffold203size66114.g3128.t1"/>
    <property type="gene ID" value="PSAMB.scaffold203size66114.g3128"/>
</dbReference>
<keyword evidence="2" id="KW-1185">Reference proteome</keyword>
<sequence length="163" mass="18726">MSFVSVWIAFVFLTLFACHPSCGQRISRIHSIKEGPAQKLKESKSAQFLLPVSEKLGYFPPECSRISPNSDQDLLISCHGGQFQQSSGLRQPCRTHADCYSSREPYEWCPLEEDYLWTDWGCHCDPKIGSCIIERHFKTLSSLEWTFCTPTREFRCRSPINDP</sequence>
<keyword evidence="1" id="KW-0732">Signal</keyword>